<dbReference type="AlphaFoldDB" id="A0A5B8G362"/>
<reference evidence="6 7" key="1">
    <citation type="submission" date="2019-06" db="EMBL/GenBank/DDBJ databases">
        <title>Genome sequence of Rhodobacteraceae bacterium D4M1.</title>
        <authorList>
            <person name="Cao J."/>
        </authorList>
    </citation>
    <scope>NUCLEOTIDE SEQUENCE [LARGE SCALE GENOMIC DNA]</scope>
    <source>
        <strain evidence="6 7">D4M1</strain>
    </source>
</reference>
<keyword evidence="1" id="KW-0805">Transcription regulation</keyword>
<dbReference type="InterPro" id="IPR023772">
    <property type="entry name" value="DNA-bd_HTH_TetR-type_CS"/>
</dbReference>
<keyword evidence="3" id="KW-0804">Transcription</keyword>
<evidence type="ECO:0000313" key="7">
    <source>
        <dbReference type="Proteomes" id="UP000305888"/>
    </source>
</evidence>
<gene>
    <name evidence="6" type="ORF">FDP22_15820</name>
</gene>
<feature type="DNA-binding region" description="H-T-H motif" evidence="4">
    <location>
        <begin position="44"/>
        <end position="63"/>
    </location>
</feature>
<dbReference type="Proteomes" id="UP000305888">
    <property type="component" value="Chromosome"/>
</dbReference>
<dbReference type="GO" id="GO:0000976">
    <property type="term" value="F:transcription cis-regulatory region binding"/>
    <property type="evidence" value="ECO:0007669"/>
    <property type="project" value="TreeGrafter"/>
</dbReference>
<dbReference type="PANTHER" id="PTHR30055">
    <property type="entry name" value="HTH-TYPE TRANSCRIPTIONAL REGULATOR RUTR"/>
    <property type="match status" value="1"/>
</dbReference>
<dbReference type="OrthoDB" id="9808189at2"/>
<protein>
    <submittedName>
        <fullName evidence="6">TetR/AcrR family transcriptional regulator</fullName>
    </submittedName>
</protein>
<dbReference type="InterPro" id="IPR001647">
    <property type="entry name" value="HTH_TetR"/>
</dbReference>
<dbReference type="InterPro" id="IPR009057">
    <property type="entry name" value="Homeodomain-like_sf"/>
</dbReference>
<organism evidence="6 7">
    <name type="scientific">Paroceanicella profunda</name>
    <dbReference type="NCBI Taxonomy" id="2579971"/>
    <lineage>
        <taxon>Bacteria</taxon>
        <taxon>Pseudomonadati</taxon>
        <taxon>Pseudomonadota</taxon>
        <taxon>Alphaproteobacteria</taxon>
        <taxon>Rhodobacterales</taxon>
        <taxon>Paracoccaceae</taxon>
        <taxon>Paroceanicella</taxon>
    </lineage>
</organism>
<keyword evidence="2 4" id="KW-0238">DNA-binding</keyword>
<proteinExistence type="predicted"/>
<dbReference type="PANTHER" id="PTHR30055:SF234">
    <property type="entry name" value="HTH-TYPE TRANSCRIPTIONAL REGULATOR BETI"/>
    <property type="match status" value="1"/>
</dbReference>
<dbReference type="Gene3D" id="1.10.357.10">
    <property type="entry name" value="Tetracycline Repressor, domain 2"/>
    <property type="match status" value="1"/>
</dbReference>
<dbReference type="KEGG" id="ppru:FDP22_15820"/>
<evidence type="ECO:0000313" key="6">
    <source>
        <dbReference type="EMBL" id="QDL93123.1"/>
    </source>
</evidence>
<dbReference type="PRINTS" id="PR00455">
    <property type="entry name" value="HTHTETR"/>
</dbReference>
<feature type="domain" description="HTH tetR-type" evidence="5">
    <location>
        <begin position="21"/>
        <end position="81"/>
    </location>
</feature>
<dbReference type="Pfam" id="PF00440">
    <property type="entry name" value="TetR_N"/>
    <property type="match status" value="1"/>
</dbReference>
<evidence type="ECO:0000256" key="4">
    <source>
        <dbReference type="PROSITE-ProRule" id="PRU00335"/>
    </source>
</evidence>
<evidence type="ECO:0000256" key="2">
    <source>
        <dbReference type="ARBA" id="ARBA00023125"/>
    </source>
</evidence>
<dbReference type="InterPro" id="IPR050109">
    <property type="entry name" value="HTH-type_TetR-like_transc_reg"/>
</dbReference>
<dbReference type="SUPFAM" id="SSF46689">
    <property type="entry name" value="Homeodomain-like"/>
    <property type="match status" value="1"/>
</dbReference>
<dbReference type="PROSITE" id="PS50977">
    <property type="entry name" value="HTH_TETR_2"/>
    <property type="match status" value="1"/>
</dbReference>
<dbReference type="GO" id="GO:0003700">
    <property type="term" value="F:DNA-binding transcription factor activity"/>
    <property type="evidence" value="ECO:0007669"/>
    <property type="project" value="TreeGrafter"/>
</dbReference>
<dbReference type="EMBL" id="CP040818">
    <property type="protein sequence ID" value="QDL93123.1"/>
    <property type="molecule type" value="Genomic_DNA"/>
</dbReference>
<keyword evidence="7" id="KW-1185">Reference proteome</keyword>
<dbReference type="InterPro" id="IPR041669">
    <property type="entry name" value="TetR_C_15"/>
</dbReference>
<dbReference type="PROSITE" id="PS01081">
    <property type="entry name" value="HTH_TETR_1"/>
    <property type="match status" value="1"/>
</dbReference>
<evidence type="ECO:0000256" key="3">
    <source>
        <dbReference type="ARBA" id="ARBA00023163"/>
    </source>
</evidence>
<sequence>MTLIPQTRLKPRKNPVQARAKATVDAIFEATAQVLLSEGLARLTTNHVATRAGVSIGTLYQYFPGKEALLYALVEQLLDQVACQIEEACAAAERPRLDDCAAVFVETYFAAKTGDPEKARALYLASSHLEMSALVSRTIVRLQDAAAQMLRRCPEVRAAPPDEVVTCWVAVVTGGTRQILEDTNSAMLLPGFHIELTRLSSAYLRSAFSSGPKRSDG</sequence>
<accession>A0A5B8G362</accession>
<dbReference type="RefSeq" id="WP_138575137.1">
    <property type="nucleotide sequence ID" value="NZ_CP040818.1"/>
</dbReference>
<evidence type="ECO:0000259" key="5">
    <source>
        <dbReference type="PROSITE" id="PS50977"/>
    </source>
</evidence>
<evidence type="ECO:0000256" key="1">
    <source>
        <dbReference type="ARBA" id="ARBA00023015"/>
    </source>
</evidence>
<dbReference type="Pfam" id="PF17918">
    <property type="entry name" value="TetR_C_15"/>
    <property type="match status" value="1"/>
</dbReference>
<name>A0A5B8G362_9RHOB</name>